<dbReference type="InterPro" id="IPR045747">
    <property type="entry name" value="CRISPR-assoc_prot_Cas6_N_sf"/>
</dbReference>
<keyword evidence="7" id="KW-1185">Reference proteome</keyword>
<accession>A0ABW5R8R6</accession>
<dbReference type="RefSeq" id="WP_379928589.1">
    <property type="nucleotide sequence ID" value="NZ_JBHUMM010000009.1"/>
</dbReference>
<dbReference type="Gene3D" id="3.30.70.1900">
    <property type="match status" value="1"/>
</dbReference>
<comment type="caution">
    <text evidence="6">The sequence shown here is derived from an EMBL/GenBank/DDBJ whole genome shotgun (WGS) entry which is preliminary data.</text>
</comment>
<dbReference type="Proteomes" id="UP001597497">
    <property type="component" value="Unassembled WGS sequence"/>
</dbReference>
<protein>
    <recommendedName>
        <fullName evidence="4">CRISPR-associated endoribonuclease</fullName>
    </recommendedName>
</protein>
<keyword evidence="3" id="KW-0051">Antiviral defense</keyword>
<dbReference type="Gene3D" id="3.30.70.1890">
    <property type="match status" value="1"/>
</dbReference>
<organism evidence="6 7">
    <name type="scientific">Marinicrinis sediminis</name>
    <dbReference type="NCBI Taxonomy" id="1652465"/>
    <lineage>
        <taxon>Bacteria</taxon>
        <taxon>Bacillati</taxon>
        <taxon>Bacillota</taxon>
        <taxon>Bacilli</taxon>
        <taxon>Bacillales</taxon>
        <taxon>Paenibacillaceae</taxon>
    </lineage>
</organism>
<comment type="function">
    <text evidence="4">CRISPR (clustered regularly interspaced short palindromic repeat), is an adaptive immune system that provides protection against mobile genetic elements (viruses, transposable elements and conjugative plasmids). CRISPR clusters contain sequences complementary to antecedent mobile elements and target invading nucleic acids. CRISPR clusters are transcribed and processed into CRISPR RNA (crRNA).</text>
</comment>
<dbReference type="InterPro" id="IPR010156">
    <property type="entry name" value="CRISPR-assoc_prot_Cas6"/>
</dbReference>
<dbReference type="PANTHER" id="PTHR36984">
    <property type="entry name" value="CRISPR-ASSOCIATED ENDORIBONUCLEASE CAS6 1"/>
    <property type="match status" value="1"/>
</dbReference>
<dbReference type="PANTHER" id="PTHR36984:SF1">
    <property type="entry name" value="CRISPR-ASSOCIATED ENDORIBONUCLEASE CAS6 1"/>
    <property type="match status" value="1"/>
</dbReference>
<dbReference type="Pfam" id="PF21350">
    <property type="entry name" value="Cas6_I-A"/>
    <property type="match status" value="1"/>
</dbReference>
<dbReference type="PIRSF" id="PIRSF005054">
    <property type="entry name" value="PF1131"/>
    <property type="match status" value="1"/>
</dbReference>
<comment type="similarity">
    <text evidence="1 4">Belongs to the CRISPR-associated protein Cas6/Cse3/CasE family.</text>
</comment>
<evidence type="ECO:0000256" key="4">
    <source>
        <dbReference type="PIRNR" id="PIRNR005054"/>
    </source>
</evidence>
<dbReference type="EMBL" id="JBHUMM010000009">
    <property type="protein sequence ID" value="MFD2671136.1"/>
    <property type="molecule type" value="Genomic_DNA"/>
</dbReference>
<evidence type="ECO:0000259" key="5">
    <source>
        <dbReference type="Pfam" id="PF01881"/>
    </source>
</evidence>
<evidence type="ECO:0000313" key="7">
    <source>
        <dbReference type="Proteomes" id="UP001597497"/>
    </source>
</evidence>
<dbReference type="CDD" id="cd21140">
    <property type="entry name" value="Cas6_I-like"/>
    <property type="match status" value="1"/>
</dbReference>
<proteinExistence type="inferred from homology"/>
<dbReference type="InterPro" id="IPR049435">
    <property type="entry name" value="Cas_Cas6_C"/>
</dbReference>
<reference evidence="7" key="1">
    <citation type="journal article" date="2019" name="Int. J. Syst. Evol. Microbiol.">
        <title>The Global Catalogue of Microorganisms (GCM) 10K type strain sequencing project: providing services to taxonomists for standard genome sequencing and annotation.</title>
        <authorList>
            <consortium name="The Broad Institute Genomics Platform"/>
            <consortium name="The Broad Institute Genome Sequencing Center for Infectious Disease"/>
            <person name="Wu L."/>
            <person name="Ma J."/>
        </authorList>
    </citation>
    <scope>NUCLEOTIDE SEQUENCE [LARGE SCALE GENOMIC DNA]</scope>
    <source>
        <strain evidence="7">KCTC 33676</strain>
    </source>
</reference>
<evidence type="ECO:0000256" key="1">
    <source>
        <dbReference type="ARBA" id="ARBA00005937"/>
    </source>
</evidence>
<sequence length="242" mass="27944">MVTMKSESPLKLPLAYQQILQGFCYHVLQDRAFAQFLHDLGYPVGKRNFKLFTFSRLTGQYRIDKKHKQIVFEDSFSWQISSIVPAFIQEFGRSLLTADSLHFHGQEVFVDEVRYEDIGESTSPARIRMISPVTVHSTFESASGKKTTQFYDPDDPAFSHLIHENLRKKYLAFYQREMEGDFGIESVNVHPRDKVVTRFKQFMITAWNGVYQLNGTPENIRFAQCVGIGSRNSQGFGMFETL</sequence>
<keyword evidence="2" id="KW-0694">RNA-binding</keyword>
<feature type="domain" description="CRISPR associated protein Cas6 C-terminal" evidence="5">
    <location>
        <begin position="125"/>
        <end position="240"/>
    </location>
</feature>
<dbReference type="NCBIfam" id="TIGR01877">
    <property type="entry name" value="cas_cas6"/>
    <property type="match status" value="1"/>
</dbReference>
<dbReference type="Pfam" id="PF01881">
    <property type="entry name" value="Cas_Cas6_C"/>
    <property type="match status" value="1"/>
</dbReference>
<name>A0ABW5R8R6_9BACL</name>
<gene>
    <name evidence="6" type="primary">cas6</name>
    <name evidence="6" type="ORF">ACFSUC_05910</name>
</gene>
<evidence type="ECO:0000313" key="6">
    <source>
        <dbReference type="EMBL" id="MFD2671136.1"/>
    </source>
</evidence>
<evidence type="ECO:0000256" key="3">
    <source>
        <dbReference type="ARBA" id="ARBA00023118"/>
    </source>
</evidence>
<evidence type="ECO:0000256" key="2">
    <source>
        <dbReference type="ARBA" id="ARBA00022884"/>
    </source>
</evidence>